<dbReference type="EMBL" id="CAJOBE010007282">
    <property type="protein sequence ID" value="CAF4031653.1"/>
    <property type="molecule type" value="Genomic_DNA"/>
</dbReference>
<dbReference type="EMBL" id="CAJOBD010001663">
    <property type="protein sequence ID" value="CAF3821643.1"/>
    <property type="molecule type" value="Genomic_DNA"/>
</dbReference>
<evidence type="ECO:0000313" key="2">
    <source>
        <dbReference type="EMBL" id="CAF1018511.1"/>
    </source>
</evidence>
<comment type="caution">
    <text evidence="2">The sequence shown here is derived from an EMBL/GenBank/DDBJ whole genome shotgun (WGS) entry which is preliminary data.</text>
</comment>
<dbReference type="Proteomes" id="UP000663864">
    <property type="component" value="Unassembled WGS sequence"/>
</dbReference>
<keyword evidence="1" id="KW-0472">Membrane</keyword>
<protein>
    <recommendedName>
        <fullName evidence="13">EGF-like domain-containing protein</fullName>
    </recommendedName>
</protein>
<dbReference type="Proteomes" id="UP000663823">
    <property type="component" value="Unassembled WGS sequence"/>
</dbReference>
<evidence type="ECO:0000313" key="12">
    <source>
        <dbReference type="Proteomes" id="UP000663882"/>
    </source>
</evidence>
<dbReference type="Proteomes" id="UP000663836">
    <property type="component" value="Unassembled WGS sequence"/>
</dbReference>
<evidence type="ECO:0000256" key="1">
    <source>
        <dbReference type="SAM" id="Phobius"/>
    </source>
</evidence>
<dbReference type="EMBL" id="CAJNOU010001531">
    <property type="protein sequence ID" value="CAF1217794.1"/>
    <property type="molecule type" value="Genomic_DNA"/>
</dbReference>
<evidence type="ECO:0000313" key="8">
    <source>
        <dbReference type="EMBL" id="CAF3821643.1"/>
    </source>
</evidence>
<reference evidence="2" key="1">
    <citation type="submission" date="2021-02" db="EMBL/GenBank/DDBJ databases">
        <authorList>
            <person name="Nowell W R."/>
        </authorList>
    </citation>
    <scope>NUCLEOTIDE SEQUENCE</scope>
</reference>
<accession>A0A814I1X6</accession>
<evidence type="ECO:0000313" key="6">
    <source>
        <dbReference type="EMBL" id="CAF1367122.1"/>
    </source>
</evidence>
<dbReference type="AlphaFoldDB" id="A0A814I1X6"/>
<organism evidence="2 12">
    <name type="scientific">Rotaria sordida</name>
    <dbReference type="NCBI Taxonomy" id="392033"/>
    <lineage>
        <taxon>Eukaryota</taxon>
        <taxon>Metazoa</taxon>
        <taxon>Spiralia</taxon>
        <taxon>Gnathifera</taxon>
        <taxon>Rotifera</taxon>
        <taxon>Eurotatoria</taxon>
        <taxon>Bdelloidea</taxon>
        <taxon>Philodinida</taxon>
        <taxon>Philodinidae</taxon>
        <taxon>Rotaria</taxon>
    </lineage>
</organism>
<dbReference type="Proteomes" id="UP000663882">
    <property type="component" value="Unassembled WGS sequence"/>
</dbReference>
<evidence type="ECO:0000313" key="11">
    <source>
        <dbReference type="Proteomes" id="UP000663870"/>
    </source>
</evidence>
<dbReference type="EMBL" id="CAJNOL010001483">
    <property type="protein sequence ID" value="CAF1368285.1"/>
    <property type="molecule type" value="Genomic_DNA"/>
</dbReference>
<dbReference type="OrthoDB" id="9993393at2759"/>
<evidence type="ECO:0000313" key="9">
    <source>
        <dbReference type="EMBL" id="CAF3822143.1"/>
    </source>
</evidence>
<dbReference type="EMBL" id="CAJNOO010000721">
    <property type="protein sequence ID" value="CAF1018511.1"/>
    <property type="molecule type" value="Genomic_DNA"/>
</dbReference>
<dbReference type="Proteomes" id="UP000663854">
    <property type="component" value="Unassembled WGS sequence"/>
</dbReference>
<evidence type="ECO:0000313" key="10">
    <source>
        <dbReference type="EMBL" id="CAF4031653.1"/>
    </source>
</evidence>
<dbReference type="EMBL" id="CAJNOH010000735">
    <property type="protein sequence ID" value="CAF1113708.1"/>
    <property type="molecule type" value="Genomic_DNA"/>
</dbReference>
<dbReference type="EMBL" id="CAJNOL010001477">
    <property type="protein sequence ID" value="CAF1367122.1"/>
    <property type="molecule type" value="Genomic_DNA"/>
</dbReference>
<dbReference type="Proteomes" id="UP000663889">
    <property type="component" value="Unassembled WGS sequence"/>
</dbReference>
<keyword evidence="1" id="KW-1133">Transmembrane helix</keyword>
<dbReference type="EMBL" id="CAJNOT010000896">
    <property type="protein sequence ID" value="CAF1104361.1"/>
    <property type="molecule type" value="Genomic_DNA"/>
</dbReference>
<keyword evidence="11" id="KW-1185">Reference proteome</keyword>
<evidence type="ECO:0000313" key="7">
    <source>
        <dbReference type="EMBL" id="CAF1368285.1"/>
    </source>
</evidence>
<proteinExistence type="predicted"/>
<gene>
    <name evidence="10" type="ORF">FNK824_LOCUS27676</name>
    <name evidence="8" type="ORF">JBS370_LOCUS16498</name>
    <name evidence="6" type="ORF">JXQ802_LOCUS32944</name>
    <name evidence="7" type="ORF">JXQ802_LOCUS33004</name>
    <name evidence="9" type="ORF">OTI717_LOCUS19474</name>
    <name evidence="4" type="ORF">PYM288_LOCUS20326</name>
    <name evidence="2" type="ORF">RFH988_LOCUS15074</name>
    <name evidence="5" type="ORF">SEV965_LOCUS22017</name>
    <name evidence="3" type="ORF">ZHD862_LOCUS17770</name>
</gene>
<keyword evidence="1" id="KW-0812">Transmembrane</keyword>
<dbReference type="Proteomes" id="UP000663870">
    <property type="component" value="Unassembled WGS sequence"/>
</dbReference>
<name>A0A814I1X6_9BILA</name>
<evidence type="ECO:0000313" key="5">
    <source>
        <dbReference type="EMBL" id="CAF1217794.1"/>
    </source>
</evidence>
<evidence type="ECO:0008006" key="13">
    <source>
        <dbReference type="Google" id="ProtNLM"/>
    </source>
</evidence>
<dbReference type="EMBL" id="CAJOAX010002844">
    <property type="protein sequence ID" value="CAF3822143.1"/>
    <property type="molecule type" value="Genomic_DNA"/>
</dbReference>
<dbReference type="Proteomes" id="UP000663874">
    <property type="component" value="Unassembled WGS sequence"/>
</dbReference>
<feature type="transmembrane region" description="Helical" evidence="1">
    <location>
        <begin position="57"/>
        <end position="81"/>
    </location>
</feature>
<evidence type="ECO:0000313" key="3">
    <source>
        <dbReference type="EMBL" id="CAF1104361.1"/>
    </source>
</evidence>
<evidence type="ECO:0000313" key="4">
    <source>
        <dbReference type="EMBL" id="CAF1113708.1"/>
    </source>
</evidence>
<sequence length="164" mass="19662">MRIPYLNIPCVLNETCFHGQCIHVNDFLIGWYEYCLCNHYYSGYECNEQTKLNRIDWFIILSCLITCLCIILCILCIPFLYNFLKDDFYPQIIECTRSTPYVEISSPSSTIYNGMRIYRIPSEYLSRRRTIIDRLIPLHSISSLAYLTRIRNMRHQRRNEQIHL</sequence>